<dbReference type="GeneID" id="92956749"/>
<gene>
    <name evidence="2" type="ORF">ABIF29_001625</name>
    <name evidence="1" type="ORF">JOH49_009372</name>
</gene>
<evidence type="ECO:0000313" key="4">
    <source>
        <dbReference type="Proteomes" id="UP001565471"/>
    </source>
</evidence>
<dbReference type="EMBL" id="JAFICZ010000001">
    <property type="protein sequence ID" value="MBP1299619.1"/>
    <property type="molecule type" value="Genomic_DNA"/>
</dbReference>
<evidence type="ECO:0000313" key="1">
    <source>
        <dbReference type="EMBL" id="MBP1299619.1"/>
    </source>
</evidence>
<dbReference type="EMBL" id="JBGBZA010000002">
    <property type="protein sequence ID" value="MEY9314826.1"/>
    <property type="molecule type" value="Genomic_DNA"/>
</dbReference>
<evidence type="ECO:0008006" key="5">
    <source>
        <dbReference type="Google" id="ProtNLM"/>
    </source>
</evidence>
<organism evidence="1 3">
    <name type="scientific">Bradyrhizobium elkanii</name>
    <dbReference type="NCBI Taxonomy" id="29448"/>
    <lineage>
        <taxon>Bacteria</taxon>
        <taxon>Pseudomonadati</taxon>
        <taxon>Pseudomonadota</taxon>
        <taxon>Alphaproteobacteria</taxon>
        <taxon>Hyphomicrobiales</taxon>
        <taxon>Nitrobacteraceae</taxon>
        <taxon>Bradyrhizobium</taxon>
    </lineage>
</organism>
<keyword evidence="4" id="KW-1185">Reference proteome</keyword>
<reference evidence="1" key="1">
    <citation type="submission" date="2021-02" db="EMBL/GenBank/DDBJ databases">
        <title>Genomic Encyclopedia of Type Strains, Phase IV (KMG-V): Genome sequencing to study the core and pangenomes of soil and plant-associated prokaryotes.</title>
        <authorList>
            <person name="Whitman W."/>
        </authorList>
    </citation>
    <scope>NUCLEOTIDE SEQUENCE</scope>
    <source>
        <strain evidence="1">USDA 406</strain>
    </source>
</reference>
<comment type="caution">
    <text evidence="1">The sequence shown here is derived from an EMBL/GenBank/DDBJ whole genome shotgun (WGS) entry which is preliminary data.</text>
</comment>
<accession>A0A4Q4K6S1</accession>
<name>A0A4Q4K6S1_BRAEL</name>
<dbReference type="RefSeq" id="WP_016842072.1">
    <property type="nucleotide sequence ID" value="NZ_BJNL01000143.1"/>
</dbReference>
<dbReference type="Proteomes" id="UP001565471">
    <property type="component" value="Unassembled WGS sequence"/>
</dbReference>
<reference evidence="2 4" key="2">
    <citation type="submission" date="2024-07" db="EMBL/GenBank/DDBJ databases">
        <title>Genomic Encyclopedia of Type Strains, Phase V (KMG-V): Genome sequencing to study the core and pangenomes of soil and plant-associated prokaryotes.</title>
        <authorList>
            <person name="Whitman W."/>
        </authorList>
    </citation>
    <scope>NUCLEOTIDE SEQUENCE [LARGE SCALE GENOMIC DNA]</scope>
    <source>
        <strain evidence="2 4">USDA 415</strain>
    </source>
</reference>
<proteinExistence type="predicted"/>
<sequence length="117" mass="13577">MYRYVARANIDRYLSVLYSADITNYERQTVTKLLLGELDKLRHDPTQLEFAEKRAANGRERVNHARRLCASYALGTTEREESDRLLADVESLHILLDAFMAACTNSRGILARRFDRR</sequence>
<evidence type="ECO:0000313" key="3">
    <source>
        <dbReference type="Proteomes" id="UP000673383"/>
    </source>
</evidence>
<dbReference type="AlphaFoldDB" id="A0A4Q4K6S1"/>
<evidence type="ECO:0000313" key="2">
    <source>
        <dbReference type="EMBL" id="MEY9314826.1"/>
    </source>
</evidence>
<protein>
    <recommendedName>
        <fullName evidence="5">Four helix bundle protein</fullName>
    </recommendedName>
</protein>
<dbReference type="Proteomes" id="UP000673383">
    <property type="component" value="Unassembled WGS sequence"/>
</dbReference>